<evidence type="ECO:0000256" key="9">
    <source>
        <dbReference type="ARBA" id="ARBA00023134"/>
    </source>
</evidence>
<keyword evidence="4" id="KW-0813">Transport</keyword>
<keyword evidence="6" id="KW-0547">Nucleotide-binding</keyword>
<dbReference type="CDD" id="cd17873">
    <property type="entry name" value="FlhF"/>
    <property type="match status" value="1"/>
</dbReference>
<evidence type="ECO:0000256" key="1">
    <source>
        <dbReference type="ARBA" id="ARBA00004413"/>
    </source>
</evidence>
<dbReference type="InterPro" id="IPR000897">
    <property type="entry name" value="SRP54_GTPase_dom"/>
</dbReference>
<keyword evidence="17" id="KW-1185">Reference proteome</keyword>
<dbReference type="GO" id="GO:0006614">
    <property type="term" value="P:SRP-dependent cotranslational protein targeting to membrane"/>
    <property type="evidence" value="ECO:0007669"/>
    <property type="project" value="UniProtKB-UniRule"/>
</dbReference>
<dbReference type="GO" id="GO:0015031">
    <property type="term" value="P:protein transport"/>
    <property type="evidence" value="ECO:0007669"/>
    <property type="project" value="UniProtKB-KW"/>
</dbReference>
<evidence type="ECO:0000256" key="2">
    <source>
        <dbReference type="ARBA" id="ARBA00008531"/>
    </source>
</evidence>
<dbReference type="SUPFAM" id="SSF52540">
    <property type="entry name" value="P-loop containing nucleoside triphosphate hydrolases"/>
    <property type="match status" value="1"/>
</dbReference>
<dbReference type="PANTHER" id="PTHR43134:SF3">
    <property type="entry name" value="FLAGELLAR BIOSYNTHESIS PROTEIN FLHF"/>
    <property type="match status" value="1"/>
</dbReference>
<proteinExistence type="inferred from homology"/>
<evidence type="ECO:0000256" key="10">
    <source>
        <dbReference type="ARBA" id="ARBA00023136"/>
    </source>
</evidence>
<sequence length="374" mass="42143">MKIKKYIADTMPEAMNEIRKDFGREAVILQSKEIKQKGFLGLFQKKRIEVIAAHDPDPIKRGSKPLEAKEIKMEQTSKTQSDLQTIEPVLKEIRNLKNLIELEAAKDETKLPALYQLALQQLLDQEVEKTLAEAIIEKTISFLADEGSEVTETNIANALKQVIRNELNGLSFQGITGEQQIVQFVGPTGVGKTTTIAKIAAKLILQEKKKVAFITTDTYRIAAVEQLKTYARILNVPLEVAYQVDDYRQAIETFTDYDVILVDTAGRNFREKAYISQLKEMLEDVPSIATYLVLALTTKPKDVQDLFEQFQDIPLTEMIFTKMDETTQYGSILSIALNNRIGIAYLTNGQDVPDDLVKPTPTLISDLIVEQEDD</sequence>
<dbReference type="InterPro" id="IPR047040">
    <property type="entry name" value="FlhF__GTPase_dom"/>
</dbReference>
<keyword evidence="7" id="KW-1005">Bacterial flagellum biogenesis</keyword>
<evidence type="ECO:0000256" key="8">
    <source>
        <dbReference type="ARBA" id="ARBA00022927"/>
    </source>
</evidence>
<protein>
    <recommendedName>
        <fullName evidence="3 13">Flagellar biosynthesis protein FlhF</fullName>
    </recommendedName>
</protein>
<feature type="domain" description="SRP54-type proteins GTP-binding" evidence="15">
    <location>
        <begin position="179"/>
        <end position="370"/>
    </location>
</feature>
<dbReference type="GO" id="GO:0005886">
    <property type="term" value="C:plasma membrane"/>
    <property type="evidence" value="ECO:0007669"/>
    <property type="project" value="UniProtKB-SubCell"/>
</dbReference>
<evidence type="ECO:0000256" key="12">
    <source>
        <dbReference type="ARBA" id="ARBA00025337"/>
    </source>
</evidence>
<dbReference type="SMART" id="SM00962">
    <property type="entry name" value="SRP54"/>
    <property type="match status" value="1"/>
</dbReference>
<dbReference type="InterPro" id="IPR003593">
    <property type="entry name" value="AAA+_ATPase"/>
</dbReference>
<comment type="subcellular location">
    <subcellularLocation>
        <location evidence="1">Cell membrane</location>
        <topology evidence="1">Peripheral membrane protein</topology>
        <orientation evidence="1">Cytoplasmic side</orientation>
    </subcellularLocation>
</comment>
<evidence type="ECO:0000256" key="4">
    <source>
        <dbReference type="ARBA" id="ARBA00022448"/>
    </source>
</evidence>
<keyword evidence="9" id="KW-0342">GTP-binding</keyword>
<dbReference type="Proteomes" id="UP000624041">
    <property type="component" value="Unassembled WGS sequence"/>
</dbReference>
<keyword evidence="10" id="KW-0472">Membrane</keyword>
<organism evidence="16 17">
    <name type="scientific">Oceanobacillus indicireducens</name>
    <dbReference type="NCBI Taxonomy" id="1004261"/>
    <lineage>
        <taxon>Bacteria</taxon>
        <taxon>Bacillati</taxon>
        <taxon>Bacillota</taxon>
        <taxon>Bacilli</taxon>
        <taxon>Bacillales</taxon>
        <taxon>Bacillaceae</taxon>
        <taxon>Oceanobacillus</taxon>
    </lineage>
</organism>
<name>A0A917XR99_9BACI</name>
<dbReference type="InterPro" id="IPR027417">
    <property type="entry name" value="P-loop_NTPase"/>
</dbReference>
<evidence type="ECO:0000256" key="11">
    <source>
        <dbReference type="ARBA" id="ARBA00023225"/>
    </source>
</evidence>
<evidence type="ECO:0000256" key="3">
    <source>
        <dbReference type="ARBA" id="ARBA00014919"/>
    </source>
</evidence>
<keyword evidence="16" id="KW-0966">Cell projection</keyword>
<evidence type="ECO:0000256" key="5">
    <source>
        <dbReference type="ARBA" id="ARBA00022475"/>
    </source>
</evidence>
<keyword evidence="11" id="KW-1006">Bacterial flagellum protein export</keyword>
<dbReference type="InterPro" id="IPR020006">
    <property type="entry name" value="FlhF"/>
</dbReference>
<keyword evidence="8" id="KW-0653">Protein transport</keyword>
<dbReference type="Gene3D" id="3.40.50.300">
    <property type="entry name" value="P-loop containing nucleotide triphosphate hydrolases"/>
    <property type="match status" value="1"/>
</dbReference>
<reference evidence="16" key="1">
    <citation type="journal article" date="2014" name="Int. J. Syst. Evol. Microbiol.">
        <title>Complete genome sequence of Corynebacterium casei LMG S-19264T (=DSM 44701T), isolated from a smear-ripened cheese.</title>
        <authorList>
            <consortium name="US DOE Joint Genome Institute (JGI-PGF)"/>
            <person name="Walter F."/>
            <person name="Albersmeier A."/>
            <person name="Kalinowski J."/>
            <person name="Ruckert C."/>
        </authorList>
    </citation>
    <scope>NUCLEOTIDE SEQUENCE</scope>
    <source>
        <strain evidence="16">JCM 17251</strain>
    </source>
</reference>
<comment type="function">
    <text evidence="12">Necessary for flagellar biosynthesis. May be involved in translocation of the flagellum.</text>
</comment>
<evidence type="ECO:0000256" key="7">
    <source>
        <dbReference type="ARBA" id="ARBA00022795"/>
    </source>
</evidence>
<evidence type="ECO:0000256" key="6">
    <source>
        <dbReference type="ARBA" id="ARBA00022741"/>
    </source>
</evidence>
<dbReference type="GO" id="GO:0005047">
    <property type="term" value="F:signal recognition particle binding"/>
    <property type="evidence" value="ECO:0007669"/>
    <property type="project" value="TreeGrafter"/>
</dbReference>
<keyword evidence="16" id="KW-0969">Cilium</keyword>
<dbReference type="SMART" id="SM00382">
    <property type="entry name" value="AAA"/>
    <property type="match status" value="1"/>
</dbReference>
<dbReference type="PANTHER" id="PTHR43134">
    <property type="entry name" value="SIGNAL RECOGNITION PARTICLE RECEPTOR SUBUNIT ALPHA"/>
    <property type="match status" value="1"/>
</dbReference>
<feature type="domain" description="AAA+ ATPase" evidence="14">
    <location>
        <begin position="178"/>
        <end position="324"/>
    </location>
</feature>
<evidence type="ECO:0000313" key="16">
    <source>
        <dbReference type="EMBL" id="GGN49816.1"/>
    </source>
</evidence>
<evidence type="ECO:0000259" key="14">
    <source>
        <dbReference type="SMART" id="SM00382"/>
    </source>
</evidence>
<dbReference type="EMBL" id="BMOS01000001">
    <property type="protein sequence ID" value="GGN49816.1"/>
    <property type="molecule type" value="Genomic_DNA"/>
</dbReference>
<reference evidence="16" key="2">
    <citation type="submission" date="2020-09" db="EMBL/GenBank/DDBJ databases">
        <authorList>
            <person name="Sun Q."/>
            <person name="Ohkuma M."/>
        </authorList>
    </citation>
    <scope>NUCLEOTIDE SEQUENCE</scope>
    <source>
        <strain evidence="16">JCM 17251</strain>
    </source>
</reference>
<keyword evidence="16" id="KW-0282">Flagellum</keyword>
<keyword evidence="5" id="KW-1003">Cell membrane</keyword>
<evidence type="ECO:0000313" key="17">
    <source>
        <dbReference type="Proteomes" id="UP000624041"/>
    </source>
</evidence>
<comment type="similarity">
    <text evidence="2">Belongs to the GTP-binding SRP family.</text>
</comment>
<comment type="caution">
    <text evidence="16">The sequence shown here is derived from an EMBL/GenBank/DDBJ whole genome shotgun (WGS) entry which is preliminary data.</text>
</comment>
<dbReference type="GO" id="GO:0005525">
    <property type="term" value="F:GTP binding"/>
    <property type="evidence" value="ECO:0007669"/>
    <property type="project" value="UniProtKB-UniRule"/>
</dbReference>
<dbReference type="FunFam" id="3.40.50.300:FF:000695">
    <property type="entry name" value="Flagellar biosynthesis regulator FlhF"/>
    <property type="match status" value="1"/>
</dbReference>
<dbReference type="GO" id="GO:0044781">
    <property type="term" value="P:bacterial-type flagellum organization"/>
    <property type="evidence" value="ECO:0007669"/>
    <property type="project" value="UniProtKB-UniRule"/>
</dbReference>
<dbReference type="NCBIfam" id="TIGR03499">
    <property type="entry name" value="FlhF"/>
    <property type="match status" value="1"/>
</dbReference>
<evidence type="ECO:0000256" key="13">
    <source>
        <dbReference type="NCBIfam" id="TIGR03499"/>
    </source>
</evidence>
<dbReference type="Gene3D" id="1.20.120.1380">
    <property type="entry name" value="Flagellar FlhF biosynthesis protein, N domain"/>
    <property type="match status" value="1"/>
</dbReference>
<dbReference type="Pfam" id="PF00448">
    <property type="entry name" value="SRP54"/>
    <property type="match status" value="1"/>
</dbReference>
<evidence type="ECO:0000259" key="15">
    <source>
        <dbReference type="SMART" id="SM00962"/>
    </source>
</evidence>
<accession>A0A917XR99</accession>
<dbReference type="GO" id="GO:0003924">
    <property type="term" value="F:GTPase activity"/>
    <property type="evidence" value="ECO:0007669"/>
    <property type="project" value="UniProtKB-UniRule"/>
</dbReference>
<dbReference type="RefSeq" id="WP_188855733.1">
    <property type="nucleotide sequence ID" value="NZ_BMOS01000001.1"/>
</dbReference>
<gene>
    <name evidence="16" type="primary">flhF</name>
    <name evidence="16" type="ORF">GCM10007971_02800</name>
</gene>
<dbReference type="AlphaFoldDB" id="A0A917XR99"/>